<protein>
    <recommendedName>
        <fullName evidence="7">RRM domain-containing protein</fullName>
    </recommendedName>
</protein>
<dbReference type="GO" id="GO:0000028">
    <property type="term" value="P:ribosomal small subunit assembly"/>
    <property type="evidence" value="ECO:0007669"/>
    <property type="project" value="TreeGrafter"/>
</dbReference>
<dbReference type="GO" id="GO:0034456">
    <property type="term" value="C:UTP-C complex"/>
    <property type="evidence" value="ECO:0007669"/>
    <property type="project" value="TreeGrafter"/>
</dbReference>
<dbReference type="PANTHER" id="PTHR13191:SF0">
    <property type="entry name" value="RIBOSOMAL RNA-PROCESSING PROTEIN 7 HOMOLOG A-RELATED"/>
    <property type="match status" value="1"/>
</dbReference>
<dbReference type="EMBL" id="LSRL02000047">
    <property type="protein sequence ID" value="TDG47214.1"/>
    <property type="molecule type" value="Genomic_DNA"/>
</dbReference>
<keyword evidence="6" id="KW-1185">Reference proteome</keyword>
<comment type="similarity">
    <text evidence="1">Belongs to the RRP7 family.</text>
</comment>
<keyword evidence="2" id="KW-0175">Coiled coil</keyword>
<feature type="domain" description="Ribosomal RNA-processing protein 7 C-terminal" evidence="3">
    <location>
        <begin position="153"/>
        <end position="269"/>
    </location>
</feature>
<evidence type="ECO:0008006" key="7">
    <source>
        <dbReference type="Google" id="ProtNLM"/>
    </source>
</evidence>
<dbReference type="Proteomes" id="UP000295192">
    <property type="component" value="Unassembled WGS sequence"/>
</dbReference>
<dbReference type="PANTHER" id="PTHR13191">
    <property type="entry name" value="RIBOSOMAL RNA PROCESSING PROTEIN 7-RELATED"/>
    <property type="match status" value="1"/>
</dbReference>
<dbReference type="OMA" id="GIHKWIA"/>
<dbReference type="Pfam" id="PF12923">
    <property type="entry name" value="RRP7"/>
    <property type="match status" value="1"/>
</dbReference>
<organism evidence="5 6">
    <name type="scientific">Drosophila navojoa</name>
    <name type="common">Fruit fly</name>
    <dbReference type="NCBI Taxonomy" id="7232"/>
    <lineage>
        <taxon>Eukaryota</taxon>
        <taxon>Metazoa</taxon>
        <taxon>Ecdysozoa</taxon>
        <taxon>Arthropoda</taxon>
        <taxon>Hexapoda</taxon>
        <taxon>Insecta</taxon>
        <taxon>Pterygota</taxon>
        <taxon>Neoptera</taxon>
        <taxon>Endopterygota</taxon>
        <taxon>Diptera</taxon>
        <taxon>Brachycera</taxon>
        <taxon>Muscomorpha</taxon>
        <taxon>Ephydroidea</taxon>
        <taxon>Drosophilidae</taxon>
        <taxon>Drosophila</taxon>
    </lineage>
</organism>
<dbReference type="Pfam" id="PF17799">
    <property type="entry name" value="RRM_Rrp7"/>
    <property type="match status" value="1"/>
</dbReference>
<evidence type="ECO:0000259" key="4">
    <source>
        <dbReference type="Pfam" id="PF17799"/>
    </source>
</evidence>
<dbReference type="AlphaFoldDB" id="A0A484BEV3"/>
<feature type="domain" description="Rrp7 RRM-like N-terminal" evidence="4">
    <location>
        <begin position="6"/>
        <end position="68"/>
    </location>
</feature>
<dbReference type="Gene3D" id="6.10.250.1770">
    <property type="match status" value="1"/>
</dbReference>
<gene>
    <name evidence="5" type="ORF">AWZ03_006345</name>
</gene>
<dbReference type="InterPro" id="IPR024326">
    <property type="entry name" value="RRP7_C"/>
</dbReference>
<dbReference type="STRING" id="7232.A0A484BEV3"/>
<dbReference type="GO" id="GO:0006364">
    <property type="term" value="P:rRNA processing"/>
    <property type="evidence" value="ECO:0007669"/>
    <property type="project" value="TreeGrafter"/>
</dbReference>
<dbReference type="InterPro" id="IPR035979">
    <property type="entry name" value="RBD_domain_sf"/>
</dbReference>
<dbReference type="GO" id="GO:0003676">
    <property type="term" value="F:nucleic acid binding"/>
    <property type="evidence" value="ECO:0007669"/>
    <property type="project" value="InterPro"/>
</dbReference>
<name>A0A484BEV3_DRONA</name>
<accession>A0A484BEV3</accession>
<dbReference type="Gene3D" id="3.30.70.330">
    <property type="match status" value="1"/>
</dbReference>
<evidence type="ECO:0000259" key="3">
    <source>
        <dbReference type="Pfam" id="PF12923"/>
    </source>
</evidence>
<evidence type="ECO:0000313" key="5">
    <source>
        <dbReference type="EMBL" id="TDG47214.1"/>
    </source>
</evidence>
<evidence type="ECO:0000256" key="2">
    <source>
        <dbReference type="SAM" id="Coils"/>
    </source>
</evidence>
<feature type="coiled-coil region" evidence="2">
    <location>
        <begin position="236"/>
        <end position="263"/>
    </location>
</feature>
<dbReference type="InterPro" id="IPR040446">
    <property type="entry name" value="RRP7"/>
</dbReference>
<comment type="caution">
    <text evidence="5">The sequence shown here is derived from an EMBL/GenBank/DDBJ whole genome shotgun (WGS) entry which is preliminary data.</text>
</comment>
<dbReference type="GO" id="GO:0032545">
    <property type="term" value="C:CURI complex"/>
    <property type="evidence" value="ECO:0007669"/>
    <property type="project" value="TreeGrafter"/>
</dbReference>
<evidence type="ECO:0000256" key="1">
    <source>
        <dbReference type="ARBA" id="ARBA00006110"/>
    </source>
</evidence>
<sequence>MVDLTEIEGYRVVPLRMTPDAKHCHSIYMREHFIRLMDPNKPKGRTLFLLNVPPYVTEASLKTFFKSKGKVESVLFAEKPGRDETEHWYEGLDVPFSNVQAPFKFKVAYVVFEKSTSIGQSLVIESIDLFNSSGECLIKTGMELWHDNYVNKYILDAEKTQRQIDAYMASYDKRERAALAAARTSEADPDGWVTVGKDGRNAGFEQKESVVGRIERKMAKDKKTKELKNFYTFQIRESKMQNIVELRKKYEEDKQKIELLKKSRRFRPF</sequence>
<dbReference type="CDD" id="cd12294">
    <property type="entry name" value="RRM_Rrp7A"/>
    <property type="match status" value="1"/>
</dbReference>
<reference evidence="5 6" key="1">
    <citation type="journal article" date="2019" name="J. Hered.">
        <title>An Improved Genome Assembly for Drosophila navojoa, the Basal Species in the mojavensis Cluster.</title>
        <authorList>
            <person name="Vanderlinde T."/>
            <person name="Dupim E.G."/>
            <person name="Nazario-Yepiz N.O."/>
            <person name="Carvalho A.B."/>
        </authorList>
    </citation>
    <scope>NUCLEOTIDE SEQUENCE [LARGE SCALE GENOMIC DNA]</scope>
    <source>
        <strain evidence="5">Navoj_Jal97</strain>
        <tissue evidence="5">Whole organism</tissue>
    </source>
</reference>
<dbReference type="InterPro" id="IPR040447">
    <property type="entry name" value="RRM_Rrp7"/>
</dbReference>
<dbReference type="SUPFAM" id="SSF54928">
    <property type="entry name" value="RNA-binding domain, RBD"/>
    <property type="match status" value="1"/>
</dbReference>
<evidence type="ECO:0000313" key="6">
    <source>
        <dbReference type="Proteomes" id="UP000295192"/>
    </source>
</evidence>
<dbReference type="InterPro" id="IPR034890">
    <property type="entry name" value="Rrp7A_RRM"/>
</dbReference>
<dbReference type="InterPro" id="IPR012677">
    <property type="entry name" value="Nucleotide-bd_a/b_plait_sf"/>
</dbReference>
<dbReference type="CDD" id="cd12951">
    <property type="entry name" value="RRP7_Rrp7A"/>
    <property type="match status" value="1"/>
</dbReference>
<proteinExistence type="inferred from homology"/>
<dbReference type="OrthoDB" id="5390at2759"/>